<keyword evidence="7" id="KW-0378">Hydrolase</keyword>
<dbReference type="Gene3D" id="3.40.50.300">
    <property type="entry name" value="P-loop containing nucleotide triphosphate hydrolases"/>
    <property type="match status" value="2"/>
</dbReference>
<dbReference type="FunFam" id="3.40.50.300:FF:000183">
    <property type="entry name" value="ABC transporter ATP-binding protein yjjK"/>
    <property type="match status" value="1"/>
</dbReference>
<evidence type="ECO:0000256" key="3">
    <source>
        <dbReference type="ARBA" id="ARBA00022555"/>
    </source>
</evidence>
<evidence type="ECO:0000313" key="14">
    <source>
        <dbReference type="EMBL" id="SDH98113.1"/>
    </source>
</evidence>
<keyword evidence="4" id="KW-0699">rRNA-binding</keyword>
<evidence type="ECO:0000256" key="9">
    <source>
        <dbReference type="ARBA" id="ARBA00022845"/>
    </source>
</evidence>
<dbReference type="GO" id="GO:0019843">
    <property type="term" value="F:rRNA binding"/>
    <property type="evidence" value="ECO:0007669"/>
    <property type="project" value="UniProtKB-KW"/>
</dbReference>
<accession>A0A1G8GUV5</accession>
<keyword evidence="9" id="KW-0810">Translation regulation</keyword>
<dbReference type="EMBL" id="FNDZ01000001">
    <property type="protein sequence ID" value="SDH98113.1"/>
    <property type="molecule type" value="Genomic_DNA"/>
</dbReference>
<feature type="domain" description="ABC transporter" evidence="13">
    <location>
        <begin position="319"/>
        <end position="538"/>
    </location>
</feature>
<protein>
    <submittedName>
        <fullName evidence="14">ATP-binding cassette, subfamily F, uup</fullName>
    </submittedName>
</protein>
<dbReference type="InterPro" id="IPR003439">
    <property type="entry name" value="ABC_transporter-like_ATP-bd"/>
</dbReference>
<dbReference type="Pfam" id="PF12848">
    <property type="entry name" value="ABC_tran_Xtn"/>
    <property type="match status" value="1"/>
</dbReference>
<dbReference type="InterPro" id="IPR003593">
    <property type="entry name" value="AAA+_ATPase"/>
</dbReference>
<dbReference type="CDD" id="cd03221">
    <property type="entry name" value="ABCF_EF-3"/>
    <property type="match status" value="2"/>
</dbReference>
<dbReference type="InterPro" id="IPR051309">
    <property type="entry name" value="ABCF_ATPase"/>
</dbReference>
<dbReference type="Pfam" id="PF00005">
    <property type="entry name" value="ABC_tran"/>
    <property type="match status" value="2"/>
</dbReference>
<dbReference type="GO" id="GO:0000049">
    <property type="term" value="F:tRNA binding"/>
    <property type="evidence" value="ECO:0007669"/>
    <property type="project" value="UniProtKB-KW"/>
</dbReference>
<keyword evidence="8 14" id="KW-0067">ATP-binding</keyword>
<name>A0A1G8GUV5_9CLOT</name>
<dbReference type="PROSITE" id="PS00211">
    <property type="entry name" value="ABC_TRANSPORTER_1"/>
    <property type="match status" value="2"/>
</dbReference>
<evidence type="ECO:0000313" key="15">
    <source>
        <dbReference type="Proteomes" id="UP000183255"/>
    </source>
</evidence>
<evidence type="ECO:0000256" key="5">
    <source>
        <dbReference type="ARBA" id="ARBA00022737"/>
    </source>
</evidence>
<dbReference type="GO" id="GO:0006417">
    <property type="term" value="P:regulation of translation"/>
    <property type="evidence" value="ECO:0007669"/>
    <property type="project" value="UniProtKB-KW"/>
</dbReference>
<dbReference type="Gene3D" id="1.10.287.380">
    <property type="entry name" value="Valyl-tRNA synthetase, C-terminal domain"/>
    <property type="match status" value="1"/>
</dbReference>
<reference evidence="14 15" key="1">
    <citation type="submission" date="2016-10" db="EMBL/GenBank/DDBJ databases">
        <authorList>
            <person name="de Groot N.N."/>
        </authorList>
    </citation>
    <scope>NUCLEOTIDE SEQUENCE [LARGE SCALE GENOMIC DNA]</scope>
    <source>
        <strain evidence="14 15">CGMCC 1.5058</strain>
    </source>
</reference>
<comment type="similarity">
    <text evidence="1">Belongs to the ABC transporter superfamily. ABCF family. Translational throttle EttA subfamily.</text>
</comment>
<dbReference type="GO" id="GO:0016887">
    <property type="term" value="F:ATP hydrolysis activity"/>
    <property type="evidence" value="ECO:0007669"/>
    <property type="project" value="InterPro"/>
</dbReference>
<keyword evidence="10" id="KW-0694">RNA-binding</keyword>
<evidence type="ECO:0000256" key="4">
    <source>
        <dbReference type="ARBA" id="ARBA00022730"/>
    </source>
</evidence>
<evidence type="ECO:0000256" key="6">
    <source>
        <dbReference type="ARBA" id="ARBA00022741"/>
    </source>
</evidence>
<dbReference type="PANTHER" id="PTHR42855">
    <property type="entry name" value="ABC TRANSPORTER ATP-BINDING SUBUNIT"/>
    <property type="match status" value="1"/>
</dbReference>
<dbReference type="InterPro" id="IPR027417">
    <property type="entry name" value="P-loop_NTPase"/>
</dbReference>
<gene>
    <name evidence="14" type="ORF">SAMN05421804_101372</name>
</gene>
<dbReference type="FunFam" id="3.40.50.300:FF:000011">
    <property type="entry name" value="Putative ABC transporter ATP-binding component"/>
    <property type="match status" value="1"/>
</dbReference>
<keyword evidence="11" id="KW-0648">Protein biosynthesis</keyword>
<evidence type="ECO:0000256" key="8">
    <source>
        <dbReference type="ARBA" id="ARBA00022840"/>
    </source>
</evidence>
<evidence type="ECO:0000259" key="13">
    <source>
        <dbReference type="PROSITE" id="PS50893"/>
    </source>
</evidence>
<feature type="coiled-coil region" evidence="12">
    <location>
        <begin position="567"/>
        <end position="618"/>
    </location>
</feature>
<dbReference type="AlphaFoldDB" id="A0A1G8GUV5"/>
<keyword evidence="3" id="KW-0820">tRNA-binding</keyword>
<keyword evidence="6" id="KW-0547">Nucleotide-binding</keyword>
<evidence type="ECO:0000256" key="11">
    <source>
        <dbReference type="ARBA" id="ARBA00022917"/>
    </source>
</evidence>
<dbReference type="InterPro" id="IPR037118">
    <property type="entry name" value="Val-tRNA_synth_C_sf"/>
</dbReference>
<dbReference type="SUPFAM" id="SSF52540">
    <property type="entry name" value="P-loop containing nucleoside triphosphate hydrolases"/>
    <property type="match status" value="2"/>
</dbReference>
<evidence type="ECO:0000256" key="2">
    <source>
        <dbReference type="ARBA" id="ARBA00022490"/>
    </source>
</evidence>
<evidence type="ECO:0000256" key="12">
    <source>
        <dbReference type="SAM" id="Coils"/>
    </source>
</evidence>
<dbReference type="Proteomes" id="UP000183255">
    <property type="component" value="Unassembled WGS sequence"/>
</dbReference>
<proteinExistence type="inferred from homology"/>
<dbReference type="GO" id="GO:0006412">
    <property type="term" value="P:translation"/>
    <property type="evidence" value="ECO:0007669"/>
    <property type="project" value="UniProtKB-KW"/>
</dbReference>
<dbReference type="InterPro" id="IPR032524">
    <property type="entry name" value="ABC_tran_C"/>
</dbReference>
<keyword evidence="2" id="KW-0963">Cytoplasm</keyword>
<organism evidence="14 15">
    <name type="scientific">Proteiniclasticum ruminis</name>
    <dbReference type="NCBI Taxonomy" id="398199"/>
    <lineage>
        <taxon>Bacteria</taxon>
        <taxon>Bacillati</taxon>
        <taxon>Bacillota</taxon>
        <taxon>Clostridia</taxon>
        <taxon>Eubacteriales</taxon>
        <taxon>Clostridiaceae</taxon>
        <taxon>Proteiniclasticum</taxon>
    </lineage>
</organism>
<dbReference type="RefSeq" id="WP_031573328.1">
    <property type="nucleotide sequence ID" value="NZ_FNDZ01000001.1"/>
</dbReference>
<keyword evidence="12" id="KW-0175">Coiled coil</keyword>
<dbReference type="PANTHER" id="PTHR42855:SF1">
    <property type="entry name" value="ABC TRANSPORTER DOMAIN-CONTAINING PROTEIN"/>
    <property type="match status" value="1"/>
</dbReference>
<dbReference type="Pfam" id="PF16326">
    <property type="entry name" value="ABC_tran_CTD"/>
    <property type="match status" value="1"/>
</dbReference>
<dbReference type="GO" id="GO:0003677">
    <property type="term" value="F:DNA binding"/>
    <property type="evidence" value="ECO:0007669"/>
    <property type="project" value="InterPro"/>
</dbReference>
<dbReference type="PROSITE" id="PS50893">
    <property type="entry name" value="ABC_TRANSPORTER_2"/>
    <property type="match status" value="2"/>
</dbReference>
<evidence type="ECO:0000256" key="7">
    <source>
        <dbReference type="ARBA" id="ARBA00022801"/>
    </source>
</evidence>
<dbReference type="InterPro" id="IPR017871">
    <property type="entry name" value="ABC_transporter-like_CS"/>
</dbReference>
<dbReference type="InterPro" id="IPR032781">
    <property type="entry name" value="ABC_tran_Xtn"/>
</dbReference>
<dbReference type="SMART" id="SM00382">
    <property type="entry name" value="AAA"/>
    <property type="match status" value="2"/>
</dbReference>
<evidence type="ECO:0000256" key="1">
    <source>
        <dbReference type="ARBA" id="ARBA00005868"/>
    </source>
</evidence>
<feature type="domain" description="ABC transporter" evidence="13">
    <location>
        <begin position="4"/>
        <end position="255"/>
    </location>
</feature>
<sequence length="632" mass="71872">MNIITAENISKNYGMKKLFDSVTLTLTDTDKIGIIGVNGTGKSTLLKVLAGLISPDTGLVQKISGATVSFLSQEPDIIEEYTVLQQVFHGEAPVLKILKAYEEGMFSLEQEPQNEALQKKMLKLSNDMETSNAWSLEAEAKMILTKLGITDFHKKMKELSGGQKKRVAMATALITPSDMLILDEPTNHIDNASVAWLEEYLKNRRGALLMVTHDRYFLERVANRILEIDRGMVFSYPVNYSKYLEMKSEREDILEASERKRQKLLVKELAWIRRGAKARTTKQKARIDRFEELSSKEVLLEEDALEIKAVSSRLGKKIISIEAVSMAYEDKVLLKDFSYMVARDDRVGIVGENGIGKSTFLKILAGKITPDAGMVDVGDTVKIAYLSQEYTIPDEKMRAIEYIREAAEVIETTEGAVSASEMMETFLFTGEEQWTPITLLSGGEKRRLMLLRMLMEKPNVILLDEPTNDLDIKTLSVLEDYLETFPGAVITVSHDRYFLDRVAEKIFSFDGEGEISVYFGNYTEFEEKRKSEAELLPVEEKSPQEVLKEKPKEKLKTKFSYKEQKEFDEIDGKIEFLEKELVNVEELMSRHAADFEKLSPLLEEKAKIENALEEAMERWTYLNELAEELGLL</sequence>
<dbReference type="GO" id="GO:0005524">
    <property type="term" value="F:ATP binding"/>
    <property type="evidence" value="ECO:0007669"/>
    <property type="project" value="UniProtKB-KW"/>
</dbReference>
<evidence type="ECO:0000256" key="10">
    <source>
        <dbReference type="ARBA" id="ARBA00022884"/>
    </source>
</evidence>
<keyword evidence="5" id="KW-0677">Repeat</keyword>